<sequence>MAEVVEQQLPNAIGVCRRLAIAM</sequence>
<gene>
    <name evidence="1" type="ORF">PSS4_v1_390013</name>
</gene>
<evidence type="ECO:0000313" key="1">
    <source>
        <dbReference type="EMBL" id="CUV17817.1"/>
    </source>
</evidence>
<protein>
    <submittedName>
        <fullName evidence="1">Uncharacterized protein</fullName>
    </submittedName>
</protein>
<name>A0A0S4U6H9_RALSL</name>
<dbReference type="AlphaFoldDB" id="A0A0S4U6H9"/>
<organism evidence="1">
    <name type="scientific">Ralstonia solanacearum</name>
    <name type="common">Pseudomonas solanacearum</name>
    <dbReference type="NCBI Taxonomy" id="305"/>
    <lineage>
        <taxon>Bacteria</taxon>
        <taxon>Pseudomonadati</taxon>
        <taxon>Pseudomonadota</taxon>
        <taxon>Betaproteobacteria</taxon>
        <taxon>Burkholderiales</taxon>
        <taxon>Burkholderiaceae</taxon>
        <taxon>Ralstonia</taxon>
        <taxon>Ralstonia solanacearum species complex</taxon>
    </lineage>
</organism>
<accession>A0A0S4U6H9</accession>
<dbReference type="EMBL" id="LN899821">
    <property type="protein sequence ID" value="CUV17817.1"/>
    <property type="molecule type" value="Genomic_DNA"/>
</dbReference>
<proteinExistence type="predicted"/>
<reference evidence="1" key="1">
    <citation type="submission" date="2015-10" db="EMBL/GenBank/DDBJ databases">
        <authorList>
            <person name="Gilbert D.G."/>
        </authorList>
    </citation>
    <scope>NUCLEOTIDE SEQUENCE</scope>
    <source>
        <strain evidence="1">Phyl III-seqv23</strain>
    </source>
</reference>